<protein>
    <submittedName>
        <fullName evidence="2">Glycosyltransferase involved in cell wall biosynthesis</fullName>
    </submittedName>
</protein>
<name>A0A4R1YMJ3_9RHOB</name>
<dbReference type="EMBL" id="SLVM01000024">
    <property type="protein sequence ID" value="TCM78970.1"/>
    <property type="molecule type" value="Genomic_DNA"/>
</dbReference>
<dbReference type="PANTHER" id="PTHR45947">
    <property type="entry name" value="SULFOQUINOVOSYL TRANSFERASE SQD2"/>
    <property type="match status" value="1"/>
</dbReference>
<dbReference type="AlphaFoldDB" id="A0A4R1YMJ3"/>
<evidence type="ECO:0000259" key="1">
    <source>
        <dbReference type="Pfam" id="PF00534"/>
    </source>
</evidence>
<proteinExistence type="predicted"/>
<accession>A0A4R1YMJ3</accession>
<dbReference type="Gene3D" id="3.40.50.2000">
    <property type="entry name" value="Glycogen Phosphorylase B"/>
    <property type="match status" value="2"/>
</dbReference>
<evidence type="ECO:0000313" key="2">
    <source>
        <dbReference type="EMBL" id="TCM78970.1"/>
    </source>
</evidence>
<dbReference type="RefSeq" id="WP_132696208.1">
    <property type="nucleotide sequence ID" value="NZ_SLVM01000024.1"/>
</dbReference>
<organism evidence="2 3">
    <name type="scientific">Rhodovulum steppense</name>
    <dbReference type="NCBI Taxonomy" id="540251"/>
    <lineage>
        <taxon>Bacteria</taxon>
        <taxon>Pseudomonadati</taxon>
        <taxon>Pseudomonadota</taxon>
        <taxon>Alphaproteobacteria</taxon>
        <taxon>Rhodobacterales</taxon>
        <taxon>Paracoccaceae</taxon>
        <taxon>Rhodovulum</taxon>
    </lineage>
</organism>
<dbReference type="InterPro" id="IPR001296">
    <property type="entry name" value="Glyco_trans_1"/>
</dbReference>
<dbReference type="Pfam" id="PF00534">
    <property type="entry name" value="Glycos_transf_1"/>
    <property type="match status" value="1"/>
</dbReference>
<sequence>MIQEPYTLFTRIPLFENSGGVLYTDRLWAKDLLLHLDYLPGFRICCPLLPRTEGTKADTPLPGLSRKQVFALRLDRGWGSVFANLMPNFLTVLRAARQGGILHTSGAGWAFPLGYYLLPLRPVLAFRWVMVIESSFWMAPENGRARFRARLAERLHRTLIRRCLKTADARIFTQDWYRETLFGGTENCLIAPATWIDDSAILDAANLAPRTPGALRLICPTRLEQEKGVETLMAAVTAYEAMPDCPPLMLDIMGSGAMAERVKTFVAAHRGAVEMRFLEPLPYGAPFFQLLRRYDGVVIANRTEEQPRIAFDAFSQGLPCLASRTNGNASVIEESRTGLFFTPGDGTELATRLAELAAAPEAFAQMRPAALAAARRHTHEEMHRTRERFLRKALELKET</sequence>
<dbReference type="PANTHER" id="PTHR45947:SF3">
    <property type="entry name" value="SULFOQUINOVOSYL TRANSFERASE SQD2"/>
    <property type="match status" value="1"/>
</dbReference>
<dbReference type="GO" id="GO:0016757">
    <property type="term" value="F:glycosyltransferase activity"/>
    <property type="evidence" value="ECO:0007669"/>
    <property type="project" value="InterPro"/>
</dbReference>
<gene>
    <name evidence="2" type="ORF">EV216_12417</name>
</gene>
<comment type="caution">
    <text evidence="2">The sequence shown here is derived from an EMBL/GenBank/DDBJ whole genome shotgun (WGS) entry which is preliminary data.</text>
</comment>
<keyword evidence="2" id="KW-0808">Transferase</keyword>
<dbReference type="SUPFAM" id="SSF53756">
    <property type="entry name" value="UDP-Glycosyltransferase/glycogen phosphorylase"/>
    <property type="match status" value="1"/>
</dbReference>
<reference evidence="2 3" key="1">
    <citation type="submission" date="2019-03" db="EMBL/GenBank/DDBJ databases">
        <title>Genomic Encyclopedia of Type Strains, Phase IV (KMG-IV): sequencing the most valuable type-strain genomes for metagenomic binning, comparative biology and taxonomic classification.</title>
        <authorList>
            <person name="Goeker M."/>
        </authorList>
    </citation>
    <scope>NUCLEOTIDE SEQUENCE [LARGE SCALE GENOMIC DNA]</scope>
    <source>
        <strain evidence="2 3">DSM 21153</strain>
    </source>
</reference>
<feature type="domain" description="Glycosyl transferase family 1" evidence="1">
    <location>
        <begin position="217"/>
        <end position="369"/>
    </location>
</feature>
<dbReference type="OrthoDB" id="9790710at2"/>
<dbReference type="InterPro" id="IPR050194">
    <property type="entry name" value="Glycosyltransferase_grp1"/>
</dbReference>
<keyword evidence="3" id="KW-1185">Reference proteome</keyword>
<evidence type="ECO:0000313" key="3">
    <source>
        <dbReference type="Proteomes" id="UP000295277"/>
    </source>
</evidence>
<dbReference type="Proteomes" id="UP000295277">
    <property type="component" value="Unassembled WGS sequence"/>
</dbReference>